<protein>
    <submittedName>
        <fullName evidence="1">Uncharacterized protein</fullName>
    </submittedName>
</protein>
<gene>
    <name evidence="1" type="ORF">AQI95_34035</name>
</gene>
<name>A0A117Q0B8_9ACTN</name>
<organism evidence="1 2">
    <name type="scientific">Streptomyces yokosukanensis</name>
    <dbReference type="NCBI Taxonomy" id="67386"/>
    <lineage>
        <taxon>Bacteria</taxon>
        <taxon>Bacillati</taxon>
        <taxon>Actinomycetota</taxon>
        <taxon>Actinomycetes</taxon>
        <taxon>Kitasatosporales</taxon>
        <taxon>Streptomycetaceae</taxon>
        <taxon>Streptomyces</taxon>
    </lineage>
</organism>
<evidence type="ECO:0000313" key="1">
    <source>
        <dbReference type="EMBL" id="KUN00764.1"/>
    </source>
</evidence>
<accession>A0A117Q0B8</accession>
<reference evidence="1 2" key="1">
    <citation type="submission" date="2015-10" db="EMBL/GenBank/DDBJ databases">
        <title>Draft genome sequence of Streptomyces yokosukanensis DSM 40224, type strain for the species Streptomyces yokosukanensis.</title>
        <authorList>
            <person name="Ruckert C."/>
            <person name="Winkler A."/>
            <person name="Kalinowski J."/>
            <person name="Kampfer P."/>
            <person name="Glaeser S."/>
        </authorList>
    </citation>
    <scope>NUCLEOTIDE SEQUENCE [LARGE SCALE GENOMIC DNA]</scope>
    <source>
        <strain evidence="1 2">DSM 40224</strain>
    </source>
</reference>
<evidence type="ECO:0000313" key="2">
    <source>
        <dbReference type="Proteomes" id="UP000053127"/>
    </source>
</evidence>
<sequence>MPADLSEERTVHAWDLTKEPSQCQDEEWPDGWCARAGAVGLSAFTNLADQELGIHLVSFPDEQSAAQAFKTRDKSDDMGRYPGPAGEPVYTLDLVAPRDYLLWTGRGTTFRQGTVIGRIEYAWKPGTHVPADRLSAVTRMVIQRIDEKERGLNPTASAH</sequence>
<dbReference type="Proteomes" id="UP000053127">
    <property type="component" value="Unassembled WGS sequence"/>
</dbReference>
<proteinExistence type="predicted"/>
<comment type="caution">
    <text evidence="1">The sequence shown here is derived from an EMBL/GenBank/DDBJ whole genome shotgun (WGS) entry which is preliminary data.</text>
</comment>
<dbReference type="EMBL" id="LMWN01000047">
    <property type="protein sequence ID" value="KUN00764.1"/>
    <property type="molecule type" value="Genomic_DNA"/>
</dbReference>
<dbReference type="AlphaFoldDB" id="A0A117Q0B8"/>
<keyword evidence="2" id="KW-1185">Reference proteome</keyword>